<name>A0ACC0VF12_9HYPO</name>
<proteinExistence type="predicted"/>
<evidence type="ECO:0000313" key="1">
    <source>
        <dbReference type="EMBL" id="KAI9904353.1"/>
    </source>
</evidence>
<organism evidence="1 2">
    <name type="scientific">Trichothecium roseum</name>
    <dbReference type="NCBI Taxonomy" id="47278"/>
    <lineage>
        <taxon>Eukaryota</taxon>
        <taxon>Fungi</taxon>
        <taxon>Dikarya</taxon>
        <taxon>Ascomycota</taxon>
        <taxon>Pezizomycotina</taxon>
        <taxon>Sordariomycetes</taxon>
        <taxon>Hypocreomycetidae</taxon>
        <taxon>Hypocreales</taxon>
        <taxon>Hypocreales incertae sedis</taxon>
        <taxon>Trichothecium</taxon>
    </lineage>
</organism>
<keyword evidence="2" id="KW-1185">Reference proteome</keyword>
<accession>A0ACC0VF12</accession>
<gene>
    <name evidence="1" type="ORF">N3K66_000882</name>
</gene>
<sequence length="278" mass="29596">MGARTAQAYLSSAEVVAASALNGTISGPAGFKVPANWSGVEYGFGTGLENTTEGELGSMIQQLDSLIERVESAQEADTPTTEIIAGFPTKISGEILFCDADNISTDAIYPGRLTYQDNVSPEEMAKACMENYDPGFTEIAKPNDILVGGFNLGTGSSREQAATALLAKQIPLVVAGSFGNIFSRNCINNAMMTLALPKLIERLRTTFSAGAANQQLTRRTGWTLTWDIQRSVIEVKEGENGESWTEKVGDLPADVQEIIAAGGLESWCRAKLTNEASA</sequence>
<dbReference type="EMBL" id="CM047940">
    <property type="protein sequence ID" value="KAI9904353.1"/>
    <property type="molecule type" value="Genomic_DNA"/>
</dbReference>
<dbReference type="Proteomes" id="UP001163324">
    <property type="component" value="Chromosome 1"/>
</dbReference>
<comment type="caution">
    <text evidence="1">The sequence shown here is derived from an EMBL/GenBank/DDBJ whole genome shotgun (WGS) entry which is preliminary data.</text>
</comment>
<evidence type="ECO:0000313" key="2">
    <source>
        <dbReference type="Proteomes" id="UP001163324"/>
    </source>
</evidence>
<reference evidence="1" key="1">
    <citation type="submission" date="2022-10" db="EMBL/GenBank/DDBJ databases">
        <title>Complete Genome of Trichothecium roseum strain YXFP-22015, a Plant Pathogen Isolated from Citrus.</title>
        <authorList>
            <person name="Wang Y."/>
            <person name="Zhu L."/>
        </authorList>
    </citation>
    <scope>NUCLEOTIDE SEQUENCE</scope>
    <source>
        <strain evidence="1">YXFP-22015</strain>
    </source>
</reference>
<protein>
    <submittedName>
        <fullName evidence="1">Uncharacterized protein</fullName>
    </submittedName>
</protein>